<evidence type="ECO:0008006" key="3">
    <source>
        <dbReference type="Google" id="ProtNLM"/>
    </source>
</evidence>
<gene>
    <name evidence="1" type="ORF">CQY22_013595</name>
</gene>
<name>A0A2G5P7Q1_9MYCO</name>
<comment type="caution">
    <text evidence="1">The sequence shown here is derived from an EMBL/GenBank/DDBJ whole genome shotgun (WGS) entry which is preliminary data.</text>
</comment>
<dbReference type="RefSeq" id="WP_090592544.1">
    <property type="nucleotide sequence ID" value="NZ_CP104302.1"/>
</dbReference>
<evidence type="ECO:0000313" key="2">
    <source>
        <dbReference type="Proteomes" id="UP000230551"/>
    </source>
</evidence>
<dbReference type="EMBL" id="PDCN02000018">
    <property type="protein sequence ID" value="PIB74296.1"/>
    <property type="molecule type" value="Genomic_DNA"/>
</dbReference>
<dbReference type="STRING" id="85968.GCA_900073015_03432"/>
<dbReference type="OrthoDB" id="4623481at2"/>
<evidence type="ECO:0000313" key="1">
    <source>
        <dbReference type="EMBL" id="PIB74296.1"/>
    </source>
</evidence>
<dbReference type="AlphaFoldDB" id="A0A2G5P7Q1"/>
<reference evidence="1 2" key="1">
    <citation type="journal article" date="2017" name="Infect. Genet. Evol.">
        <title>The new phylogeny of the genus Mycobacterium: The old and the news.</title>
        <authorList>
            <person name="Tortoli E."/>
            <person name="Fedrizzi T."/>
            <person name="Meehan C.J."/>
            <person name="Trovato A."/>
            <person name="Grottola A."/>
            <person name="Giacobazzi E."/>
            <person name="Serpini G.F."/>
            <person name="Tagliazucchi S."/>
            <person name="Fabio A."/>
            <person name="Bettua C."/>
            <person name="Bertorelli R."/>
            <person name="Frascaro F."/>
            <person name="De Sanctis V."/>
            <person name="Pecorari M."/>
            <person name="Jousson O."/>
            <person name="Segata N."/>
            <person name="Cirillo D.M."/>
        </authorList>
    </citation>
    <scope>NUCLEOTIDE SEQUENCE [LARGE SCALE GENOMIC DNA]</scope>
    <source>
        <strain evidence="1 2">CIP1034565</strain>
    </source>
</reference>
<keyword evidence="2" id="KW-1185">Reference proteome</keyword>
<proteinExistence type="predicted"/>
<sequence length="129" mass="13468">MPDLLARLASALQDAATVTVEADGALTVATAGSVASVRVVPLADDLEIVSLNQPLAWDLPGDDATREVVLRHAAATMLGTVTLVDRDDNVADVMLRYNFPGTGLSDDALRTLVLMVLATGADIRAELLS</sequence>
<organism evidence="1 2">
    <name type="scientific">Mycolicibacterium brumae</name>
    <dbReference type="NCBI Taxonomy" id="85968"/>
    <lineage>
        <taxon>Bacteria</taxon>
        <taxon>Bacillati</taxon>
        <taxon>Actinomycetota</taxon>
        <taxon>Actinomycetes</taxon>
        <taxon>Mycobacteriales</taxon>
        <taxon>Mycobacteriaceae</taxon>
        <taxon>Mycolicibacterium</taxon>
    </lineage>
</organism>
<accession>A0A2G5P7Q1</accession>
<dbReference type="Proteomes" id="UP000230551">
    <property type="component" value="Unassembled WGS sequence"/>
</dbReference>
<protein>
    <recommendedName>
        <fullName evidence="3">YbjN domain-containing protein</fullName>
    </recommendedName>
</protein>